<proteinExistence type="predicted"/>
<dbReference type="RefSeq" id="WP_202622329.1">
    <property type="nucleotide sequence ID" value="NZ_MAEL01000054.1"/>
</dbReference>
<reference evidence="2 3" key="1">
    <citation type="submission" date="2016-06" db="EMBL/GenBank/DDBJ databases">
        <title>Four novel species of enterococci isolated from chicken manure.</title>
        <authorList>
            <person name="Van Tyne D."/>
        </authorList>
    </citation>
    <scope>NUCLEOTIDE SEQUENCE [LARGE SCALE GENOMIC DNA]</scope>
    <source>
        <strain evidence="2 3">CU12B</strain>
    </source>
</reference>
<dbReference type="EMBL" id="MAEL01000054">
    <property type="protein sequence ID" value="KAF1302212.1"/>
    <property type="molecule type" value="Genomic_DNA"/>
</dbReference>
<feature type="transmembrane region" description="Helical" evidence="1">
    <location>
        <begin position="6"/>
        <end position="29"/>
    </location>
</feature>
<sequence length="342" mass="39040">MTNGTTQGLFIIVAIIIFSIFVGTSYFLFKDKLKPALTHIFTDSNMQAVEALDTPINYKSLNGNLYMSLDENIKYSFPNLNTIKEDTMGEGNITYFDYKSGRNFGQSGSRPFYNKEHPNNNHDDSFKSHSYDMFIVENKDVGKARSLLKSKKVLDKINEEIKNTDFKINLTIENKSYSGDFKEQRIEDIKSITINGKALDLSKQKISQQTIIGKNVIDMYDINISEVYSPVFEVGTYRDNKNLPTFGSFVGVTYYADDMRDSKGNRYKMTDPRKVFNNKSVSTSSGNRVKYTYDEKDIIVYYANKPIEVAVTFKNGFHFSRTITPFSAIAVDGIDKTYLTKI</sequence>
<accession>A0ABQ6YWY5</accession>
<protein>
    <submittedName>
        <fullName evidence="2">Uncharacterized protein</fullName>
    </submittedName>
</protein>
<evidence type="ECO:0000256" key="1">
    <source>
        <dbReference type="SAM" id="Phobius"/>
    </source>
</evidence>
<keyword evidence="1" id="KW-1133">Transmembrane helix</keyword>
<comment type="caution">
    <text evidence="2">The sequence shown here is derived from an EMBL/GenBank/DDBJ whole genome shotgun (WGS) entry which is preliminary data.</text>
</comment>
<keyword evidence="1" id="KW-0812">Transmembrane</keyword>
<evidence type="ECO:0000313" key="3">
    <source>
        <dbReference type="Proteomes" id="UP000782705"/>
    </source>
</evidence>
<organism evidence="2 3">
    <name type="scientific">Candidatus Enterococcus willemsii</name>
    <dbReference type="NCBI Taxonomy" id="1857215"/>
    <lineage>
        <taxon>Bacteria</taxon>
        <taxon>Bacillati</taxon>
        <taxon>Bacillota</taxon>
        <taxon>Bacilli</taxon>
        <taxon>Lactobacillales</taxon>
        <taxon>Enterococcaceae</taxon>
        <taxon>Enterococcus</taxon>
    </lineage>
</organism>
<evidence type="ECO:0000313" key="2">
    <source>
        <dbReference type="EMBL" id="KAF1302212.1"/>
    </source>
</evidence>
<gene>
    <name evidence="2" type="ORF">BAU17_02220</name>
</gene>
<dbReference type="Proteomes" id="UP000782705">
    <property type="component" value="Unassembled WGS sequence"/>
</dbReference>
<keyword evidence="3" id="KW-1185">Reference proteome</keyword>
<keyword evidence="1" id="KW-0472">Membrane</keyword>
<name>A0ABQ6YWY5_9ENTE</name>